<feature type="domain" description="Histone deacetylase" evidence="2">
    <location>
        <begin position="27"/>
        <end position="313"/>
    </location>
</feature>
<keyword evidence="4" id="KW-1185">Reference proteome</keyword>
<evidence type="ECO:0000256" key="1">
    <source>
        <dbReference type="ARBA" id="ARBA00005947"/>
    </source>
</evidence>
<dbReference type="Gene3D" id="3.40.800.20">
    <property type="entry name" value="Histone deacetylase domain"/>
    <property type="match status" value="1"/>
</dbReference>
<accession>A0A8J7QI04</accession>
<dbReference type="GO" id="GO:0004407">
    <property type="term" value="F:histone deacetylase activity"/>
    <property type="evidence" value="ECO:0007669"/>
    <property type="project" value="TreeGrafter"/>
</dbReference>
<evidence type="ECO:0000313" key="4">
    <source>
        <dbReference type="Proteomes" id="UP000664417"/>
    </source>
</evidence>
<evidence type="ECO:0000313" key="3">
    <source>
        <dbReference type="EMBL" id="MBO1320981.1"/>
    </source>
</evidence>
<name>A0A8J7QI04_9BACT</name>
<dbReference type="InterPro" id="IPR037138">
    <property type="entry name" value="His_deacetylse_dom_sf"/>
</dbReference>
<dbReference type="RefSeq" id="WP_207860956.1">
    <property type="nucleotide sequence ID" value="NZ_JAFREP010000020.1"/>
</dbReference>
<dbReference type="GO" id="GO:0040029">
    <property type="term" value="P:epigenetic regulation of gene expression"/>
    <property type="evidence" value="ECO:0007669"/>
    <property type="project" value="TreeGrafter"/>
</dbReference>
<dbReference type="InterPro" id="IPR023801">
    <property type="entry name" value="His_deacetylse_dom"/>
</dbReference>
<dbReference type="Pfam" id="PF00850">
    <property type="entry name" value="Hist_deacetyl"/>
    <property type="match status" value="1"/>
</dbReference>
<proteinExistence type="inferred from homology"/>
<dbReference type="InterPro" id="IPR023696">
    <property type="entry name" value="Ureohydrolase_dom_sf"/>
</dbReference>
<reference evidence="3" key="1">
    <citation type="submission" date="2021-03" db="EMBL/GenBank/DDBJ databases">
        <authorList>
            <person name="Wang G."/>
        </authorList>
    </citation>
    <scope>NUCLEOTIDE SEQUENCE</scope>
    <source>
        <strain evidence="3">KCTC 12899</strain>
    </source>
</reference>
<evidence type="ECO:0000259" key="2">
    <source>
        <dbReference type="Pfam" id="PF00850"/>
    </source>
</evidence>
<dbReference type="PRINTS" id="PR01270">
    <property type="entry name" value="HDASUPER"/>
</dbReference>
<organism evidence="3 4">
    <name type="scientific">Acanthopleuribacter pedis</name>
    <dbReference type="NCBI Taxonomy" id="442870"/>
    <lineage>
        <taxon>Bacteria</taxon>
        <taxon>Pseudomonadati</taxon>
        <taxon>Acidobacteriota</taxon>
        <taxon>Holophagae</taxon>
        <taxon>Acanthopleuribacterales</taxon>
        <taxon>Acanthopleuribacteraceae</taxon>
        <taxon>Acanthopleuribacter</taxon>
    </lineage>
</organism>
<dbReference type="EMBL" id="JAFREP010000020">
    <property type="protein sequence ID" value="MBO1320981.1"/>
    <property type="molecule type" value="Genomic_DNA"/>
</dbReference>
<dbReference type="InterPro" id="IPR000286">
    <property type="entry name" value="HDACs"/>
</dbReference>
<comment type="similarity">
    <text evidence="1">Belongs to the histone deacetylase family.</text>
</comment>
<protein>
    <submittedName>
        <fullName evidence="3">Histone deacetylase</fullName>
    </submittedName>
</protein>
<dbReference type="PANTHER" id="PTHR10625:SF10">
    <property type="entry name" value="HISTONE DEACETYLASE HDAC1"/>
    <property type="match status" value="1"/>
</dbReference>
<gene>
    <name evidence="3" type="ORF">J3U88_21060</name>
</gene>
<dbReference type="Proteomes" id="UP000664417">
    <property type="component" value="Unassembled WGS sequence"/>
</dbReference>
<dbReference type="CDD" id="cd09992">
    <property type="entry name" value="HDAC_classII"/>
    <property type="match status" value="1"/>
</dbReference>
<comment type="caution">
    <text evidence="3">The sequence shown here is derived from an EMBL/GenBank/DDBJ whole genome shotgun (WGS) entry which is preliminary data.</text>
</comment>
<dbReference type="SUPFAM" id="SSF52768">
    <property type="entry name" value="Arginase/deacetylase"/>
    <property type="match status" value="1"/>
</dbReference>
<dbReference type="AlphaFoldDB" id="A0A8J7QI04"/>
<sequence length="318" mass="34659">MTTKSSVKTIAYISPTECQKHDTGLGHPERSQRLGAIDRRLTKTGLIQDLSEHHARLADDEDLTRVHPLGYVEFVTNTIRTGGRYLDGDTAVSEDSLKAAKLAAGATLIGLDLMQAGSHQKVFCGVRPPGHHAEVSHAMGFCIFNNVAVAARYAQEKGLAERVLILDWDVHHGNGTQHIFDEDPSVFYYSCHQFPFYPGTGKASERGLKDGDGFTLNRPMKAGSGDREYLHALEADLQTVCDQFKPDLFIISAGFDAHHDDPLGSMHVTEAGFAEMTKMVCSAAETHAQGRVLSVLEGGYDLDALAKSVEQHLIAMQG</sequence>
<dbReference type="PANTHER" id="PTHR10625">
    <property type="entry name" value="HISTONE DEACETYLASE HDAC1-RELATED"/>
    <property type="match status" value="1"/>
</dbReference>